<keyword evidence="2" id="KW-1185">Reference proteome</keyword>
<feature type="compositionally biased region" description="Low complexity" evidence="1">
    <location>
        <begin position="46"/>
        <end position="62"/>
    </location>
</feature>
<dbReference type="RefSeq" id="XP_040600793.1">
    <property type="nucleotide sequence ID" value="XM_040744859.1"/>
</dbReference>
<accession>A0ABM2XIE9</accession>
<feature type="compositionally biased region" description="Basic residues" evidence="1">
    <location>
        <begin position="95"/>
        <end position="112"/>
    </location>
</feature>
<name>A0ABM2XIE9_MESAU</name>
<dbReference type="Proteomes" id="UP000886700">
    <property type="component" value="Unplaced"/>
</dbReference>
<evidence type="ECO:0000256" key="1">
    <source>
        <dbReference type="SAM" id="MobiDB-lite"/>
    </source>
</evidence>
<evidence type="ECO:0000313" key="2">
    <source>
        <dbReference type="Proteomes" id="UP000886700"/>
    </source>
</evidence>
<organism evidence="2 3">
    <name type="scientific">Mesocricetus auratus</name>
    <name type="common">Golden hamster</name>
    <dbReference type="NCBI Taxonomy" id="10036"/>
    <lineage>
        <taxon>Eukaryota</taxon>
        <taxon>Metazoa</taxon>
        <taxon>Chordata</taxon>
        <taxon>Craniata</taxon>
        <taxon>Vertebrata</taxon>
        <taxon>Euteleostomi</taxon>
        <taxon>Mammalia</taxon>
        <taxon>Eutheria</taxon>
        <taxon>Euarchontoglires</taxon>
        <taxon>Glires</taxon>
        <taxon>Rodentia</taxon>
        <taxon>Myomorpha</taxon>
        <taxon>Muroidea</taxon>
        <taxon>Cricetidae</taxon>
        <taxon>Cricetinae</taxon>
        <taxon>Mesocricetus</taxon>
    </lineage>
</organism>
<feature type="region of interest" description="Disordered" evidence="1">
    <location>
        <begin position="18"/>
        <end position="231"/>
    </location>
</feature>
<reference evidence="3" key="1">
    <citation type="submission" date="2025-08" db="UniProtKB">
        <authorList>
            <consortium name="RefSeq"/>
        </authorList>
    </citation>
    <scope>IDENTIFICATION</scope>
    <source>
        <tissue evidence="3">Liver</tissue>
    </source>
</reference>
<dbReference type="GeneID" id="121140149"/>
<gene>
    <name evidence="3" type="primary">LOC121140149</name>
</gene>
<protein>
    <submittedName>
        <fullName evidence="3">Circumsporozoite protein-like</fullName>
    </submittedName>
</protein>
<sequence>MNDDDSAGYEMILTWLRRVKTDKKEGNVAVGEGAGHRGGGRGDRGQGAQPAAAGPAGQAAGDPGRGEPARPGLPGTRRPGPQPHPHPAPETRRPGAGRRRGREAANRGRRRAGQGPRQLSRGAPQRAGQENAARPAVRAAGTMEGRGPATRSRARTPSKVSVPPSPHPHPARDQVPAPSARDSTRDPRATAASLPAQQRDTPGGAGKQRRAPREGSSPQPPLSARIPPLPHPRTLALKLTFTFELSSGERDFRPSRVQVKLFGIPTASLFLF</sequence>
<feature type="compositionally biased region" description="Low complexity" evidence="1">
    <location>
        <begin position="69"/>
        <end position="79"/>
    </location>
</feature>
<evidence type="ECO:0000313" key="3">
    <source>
        <dbReference type="RefSeq" id="XP_040600793.1"/>
    </source>
</evidence>
<proteinExistence type="predicted"/>